<reference evidence="1" key="1">
    <citation type="submission" date="2014-09" db="EMBL/GenBank/DDBJ databases">
        <authorList>
            <person name="Magalhaes I.L.F."/>
            <person name="Oliveira U."/>
            <person name="Santos F.R."/>
            <person name="Vidigal T.H.D.A."/>
            <person name="Brescovit A.D."/>
            <person name="Santos A.J."/>
        </authorList>
    </citation>
    <scope>NUCLEOTIDE SEQUENCE</scope>
    <source>
        <tissue evidence="1">Shoot tissue taken approximately 20 cm above the soil surface</tissue>
    </source>
</reference>
<organism evidence="1">
    <name type="scientific">Arundo donax</name>
    <name type="common">Giant reed</name>
    <name type="synonym">Donax arundinaceus</name>
    <dbReference type="NCBI Taxonomy" id="35708"/>
    <lineage>
        <taxon>Eukaryota</taxon>
        <taxon>Viridiplantae</taxon>
        <taxon>Streptophyta</taxon>
        <taxon>Embryophyta</taxon>
        <taxon>Tracheophyta</taxon>
        <taxon>Spermatophyta</taxon>
        <taxon>Magnoliopsida</taxon>
        <taxon>Liliopsida</taxon>
        <taxon>Poales</taxon>
        <taxon>Poaceae</taxon>
        <taxon>PACMAD clade</taxon>
        <taxon>Arundinoideae</taxon>
        <taxon>Arundineae</taxon>
        <taxon>Arundo</taxon>
    </lineage>
</organism>
<dbReference type="AlphaFoldDB" id="A0A0A9HBD4"/>
<dbReference type="EMBL" id="GBRH01163829">
    <property type="protein sequence ID" value="JAE34067.1"/>
    <property type="molecule type" value="Transcribed_RNA"/>
</dbReference>
<protein>
    <submittedName>
        <fullName evidence="1">Uncharacterized protein</fullName>
    </submittedName>
</protein>
<name>A0A0A9HBD4_ARUDO</name>
<reference evidence="1" key="2">
    <citation type="journal article" date="2015" name="Data Brief">
        <title>Shoot transcriptome of the giant reed, Arundo donax.</title>
        <authorList>
            <person name="Barrero R.A."/>
            <person name="Guerrero F.D."/>
            <person name="Moolhuijzen P."/>
            <person name="Goolsby J.A."/>
            <person name="Tidwell J."/>
            <person name="Bellgard S.E."/>
            <person name="Bellgard M.I."/>
        </authorList>
    </citation>
    <scope>NUCLEOTIDE SEQUENCE</scope>
    <source>
        <tissue evidence="1">Shoot tissue taken approximately 20 cm above the soil surface</tissue>
    </source>
</reference>
<accession>A0A0A9HBD4</accession>
<evidence type="ECO:0000313" key="1">
    <source>
        <dbReference type="EMBL" id="JAE34067.1"/>
    </source>
</evidence>
<sequence length="21" mass="2509">MNFPCFLRLLGFSLFSWYAVP</sequence>
<proteinExistence type="predicted"/>